<evidence type="ECO:0000313" key="11">
    <source>
        <dbReference type="Proteomes" id="UP000243006"/>
    </source>
</evidence>
<comment type="caution">
    <text evidence="10">The sequence shown here is derived from an EMBL/GenBank/DDBJ whole genome shotgun (WGS) entry which is preliminary data.</text>
</comment>
<dbReference type="GO" id="GO:0007029">
    <property type="term" value="P:endoplasmic reticulum organization"/>
    <property type="evidence" value="ECO:0007669"/>
    <property type="project" value="TreeGrafter"/>
</dbReference>
<dbReference type="CDD" id="cd00555">
    <property type="entry name" value="Maf"/>
    <property type="match status" value="1"/>
</dbReference>
<feature type="transmembrane region" description="Helical" evidence="7">
    <location>
        <begin position="1297"/>
        <end position="1314"/>
    </location>
</feature>
<feature type="transmembrane region" description="Helical" evidence="7">
    <location>
        <begin position="1349"/>
        <end position="1369"/>
    </location>
</feature>
<evidence type="ECO:0000256" key="1">
    <source>
        <dbReference type="ARBA" id="ARBA00004141"/>
    </source>
</evidence>
<feature type="transmembrane region" description="Helical" evidence="7">
    <location>
        <begin position="1225"/>
        <end position="1244"/>
    </location>
</feature>
<dbReference type="PANTHER" id="PTHR12372:SF7">
    <property type="entry name" value="PROTEIN PECANEX"/>
    <property type="match status" value="1"/>
</dbReference>
<comment type="subcellular location">
    <subcellularLocation>
        <location evidence="1 7">Membrane</location>
        <topology evidence="1 7">Multi-pass membrane protein</topology>
    </subcellularLocation>
</comment>
<feature type="region of interest" description="Disordered" evidence="8">
    <location>
        <begin position="600"/>
        <end position="624"/>
    </location>
</feature>
<feature type="region of interest" description="Disordered" evidence="8">
    <location>
        <begin position="902"/>
        <end position="927"/>
    </location>
</feature>
<evidence type="ECO:0000256" key="6">
    <source>
        <dbReference type="ARBA" id="ARBA00023136"/>
    </source>
</evidence>
<gene>
    <name evidence="10" type="ORF">D917_07465</name>
</gene>
<feature type="transmembrane region" description="Helical" evidence="7">
    <location>
        <begin position="240"/>
        <end position="263"/>
    </location>
</feature>
<feature type="transmembrane region" description="Helical" evidence="7">
    <location>
        <begin position="214"/>
        <end position="233"/>
    </location>
</feature>
<dbReference type="InterPro" id="IPR007735">
    <property type="entry name" value="Pecanex_C"/>
</dbReference>
<evidence type="ECO:0000256" key="8">
    <source>
        <dbReference type="SAM" id="MobiDB-lite"/>
    </source>
</evidence>
<keyword evidence="4" id="KW-0378">Hydrolase</keyword>
<dbReference type="GO" id="GO:0016020">
    <property type="term" value="C:membrane"/>
    <property type="evidence" value="ECO:0007669"/>
    <property type="project" value="UniProtKB-SubCell"/>
</dbReference>
<feature type="transmembrane region" description="Helical" evidence="7">
    <location>
        <begin position="1155"/>
        <end position="1176"/>
    </location>
</feature>
<accession>A0A1Y3ENR2</accession>
<dbReference type="GO" id="GO:0005783">
    <property type="term" value="C:endoplasmic reticulum"/>
    <property type="evidence" value="ECO:0007669"/>
    <property type="project" value="TreeGrafter"/>
</dbReference>
<feature type="transmembrane region" description="Helical" evidence="7">
    <location>
        <begin position="1619"/>
        <end position="1639"/>
    </location>
</feature>
<feature type="transmembrane region" description="Helical" evidence="7">
    <location>
        <begin position="1181"/>
        <end position="1201"/>
    </location>
</feature>
<evidence type="ECO:0000313" key="10">
    <source>
        <dbReference type="EMBL" id="OUC46763.1"/>
    </source>
</evidence>
<dbReference type="GO" id="GO:0047429">
    <property type="term" value="F:nucleoside triphosphate diphosphatase activity"/>
    <property type="evidence" value="ECO:0007669"/>
    <property type="project" value="InterPro"/>
</dbReference>
<sequence>MFSKLLPGLNNKEIILASASPRREEILKKLKLPFKVATSKFAEDLDKSLYFGRPGDYDTVKLVIGCDTVVVFGGKIYEKPIDKNDAIRMLHDFSGREHSVYTGVVFVEVHGLEKKFAEKFCEVTKLKFGDLSSELIDAYVESGESFDKAGAYSIQDSAAALQPADLIRSTVASESTMATSTHPINFLRQGVWASITGGWFYDPGQTLFCNTLHMYVWLFLFATPLLLSMFFYFTWHLLVFYVLSAGVLFTAVKLTVWTLNYIFDKHEPIQKCSSLSLDEVEPADGRHRRTHSKAAAAIVRRHGAMPDLDDASLAGVIVKPRRHSSSFSCSNADVEVDVDDAMMQSNDFMPAVSKVGRGFRCQNCQNRKLAAQGIAVEAEVHDKPQPISAGVDNKLQYLGKLLERENGSIFASCDEELRRAVGYLHSGHSSASSLLLFENRRYRQSKECRKSYPSISGSVGVLNATSARGRPFSDSSTVYRSEESCDDRTPVGIGIGGLRPTLCRVHSDCLPVGADRGDLSLLFRGRVLSDDQGRQRASDLSSVVGADQLSPTLLTTGQPAVTTSAVSTTVDPGRESWLQHRQLIRHLRNSLNFLRAADSTAEKPSLNEEVSSEREGDGGGDIGPVVAAAAASSGTSSVGTVANADAGMQQAALENDDSVDSVLPLVQSLKSICREEKNLMLGNEERARLIEEIKRLLEEIIDFHPEALEAIESIRRAKKLGSNGERTRSSRTDIFNSLVAEEDEDGEEEEKKNLTSQQQQQSRRSYYDDPYYPASSNRKMDDHHHLEIEVEVEEAEEVAVRERGRFRGPARCAAGIGFDEQLAALDDDEKSKALLLSRVQPGNHMAASHDDTSEGAVHCFQDGHWWTYTFCSNGTGTAQSLGTEQEVERRVRRFCESHYIGSPSTSRRTSARRTANAASLERGNVASSSSDDESLLAVLPSMVLRPDASLSLSGNDPTATRFNNVHLTVDDASSRIRNTGGLSSRLRSFDAHFARLADSRPTFHTHRRRRQRHSAAVGRTSAAAAALASSTVSCRGNSRQPFEMQLAQSVGVGRGPGTGHSGRPAETLGSLTNYHPDTFSLPGRAVRNSIGHVRVLGNVALLFRRHRNATPTRPDRQKQYYRVPLVSALFGRDRFVNVHFDRLRLSALFDRTERWSVVCLDVLLAMLVSSITFLLIRRRYYYDFGVLFLCCSSAGAQFSLLKSVQPDAASPIHGHNSIIPYSRPVYFSLIGSAILLLEPISIALFEPTLLARLRPVLQFCHVLLVRLLLFLPLVFTFGLLPQLDTFLCHLFEQIDMHIFGGTAVFNLRSAVYALTRSVISVLLLSAVLYPTLAGCCFSSSFFSTTVTSASQNVAFSAFCGLLVSVAYLLSRLSSDPRPLASLFDRICSTVKKIDGDSCGRRRRPSEEQTISALSMNRWKNSLFVSCSIGLLAFAIHCSTVFSKFRFAFGVVWPLLTVFVGLTVHYLLPQLRQHTPFLLLAQPILKAREYGLFDVSSVAKLMWFERLYVWLCCLERHLLYPTALLSMITETITAWQMSDDSVKLRPGQFQQFVLFSITIAGLKLFRLAFSNPSSLYVPLALSLLVTFVDGTVSTENLLFSLYAFSIFYPKLRELVLKLRFIFAYVAPWQISWGSAFHAFAQPCAVSHSAFTLIIAAVSSLLSAPLNPFMGSSVFLMSYVRPVKFWEKDYSTKRVDHSNTRLITQLAGQPTTDDSSLNAIFYEHLTGCLRDCLAGDLMLGRFASEVEPGDCFILASFYLNCLIHVVEIGNGFVSFQLRGLEFRGTYCQQREVEAITEELNEIDHHGPSIIYYTVRSPKLADWLRCETILEALQLIESNPVYVDVDTTFCFSNDEDYDIRRSGISRESFSNVYIPWIACCWKRSNTYAGFDWAHFEQSENLITLCYALSLFGRRLLGAASQTHHTTNAESFLYGLYALFKGDFRITCTRDEWVFSDMEILGSIIGPAVRMAVKLHQDHFTFADDLEDEACLYAVITFEDSSIFISHENDPNWRRAVLSNTPKLLALRHVSEDGQDDFKIIMLNKRHVSFRVIKLNRECVRAFWAGQQQDNFIFYALQVLRNIINSSADQPIGYPIYVSPLTTSYCETHPQLSKVLGPDLLSMFGRKCSSLWRQLCLNCGMRGSSGANVIHQQQQQDTTLPCRTTSAVGRCPTTTASAQGLVGSPSTEAAAASTSTSTSTSAFASSQVASHSNTSLPLLGTSGRAVPSDLLQRSFTLPVDRASRRSACKSETATLIPRSSSKQITPDNAIPLDK</sequence>
<dbReference type="Pfam" id="PF02545">
    <property type="entry name" value="Maf"/>
    <property type="match status" value="1"/>
</dbReference>
<feature type="transmembrane region" description="Helical" evidence="7">
    <location>
        <begin position="1574"/>
        <end position="1607"/>
    </location>
</feature>
<feature type="transmembrane region" description="Helical" evidence="7">
    <location>
        <begin position="1321"/>
        <end position="1343"/>
    </location>
</feature>
<feature type="transmembrane region" description="Helical" evidence="7">
    <location>
        <begin position="1447"/>
        <end position="1467"/>
    </location>
</feature>
<keyword evidence="5 7" id="KW-1133">Transmembrane helix</keyword>
<keyword evidence="6 7" id="KW-0472">Membrane</keyword>
<dbReference type="HAMAP" id="MF_00528">
    <property type="entry name" value="Maf"/>
    <property type="match status" value="1"/>
</dbReference>
<feature type="transmembrane region" description="Helical" evidence="7">
    <location>
        <begin position="1651"/>
        <end position="1678"/>
    </location>
</feature>
<dbReference type="Proteomes" id="UP000243006">
    <property type="component" value="Unassembled WGS sequence"/>
</dbReference>
<dbReference type="Gene3D" id="3.90.950.10">
    <property type="match status" value="1"/>
</dbReference>
<protein>
    <recommendedName>
        <fullName evidence="7">Pecanex-like protein</fullName>
    </recommendedName>
</protein>
<feature type="transmembrane region" description="Helical" evidence="7">
    <location>
        <begin position="1551"/>
        <end position="1568"/>
    </location>
</feature>
<dbReference type="SUPFAM" id="SSF52972">
    <property type="entry name" value="ITPase-like"/>
    <property type="match status" value="1"/>
</dbReference>
<evidence type="ECO:0000256" key="7">
    <source>
        <dbReference type="RuleBase" id="RU367089"/>
    </source>
</evidence>
<evidence type="ECO:0000256" key="4">
    <source>
        <dbReference type="ARBA" id="ARBA00022801"/>
    </source>
</evidence>
<dbReference type="PANTHER" id="PTHR12372">
    <property type="entry name" value="PECANEX"/>
    <property type="match status" value="1"/>
</dbReference>
<evidence type="ECO:0000256" key="2">
    <source>
        <dbReference type="ARBA" id="ARBA00010170"/>
    </source>
</evidence>
<feature type="non-terminal residue" evidence="10">
    <location>
        <position position="2270"/>
    </location>
</feature>
<dbReference type="InterPro" id="IPR039797">
    <property type="entry name" value="Pecanex"/>
</dbReference>
<feature type="transmembrane region" description="Helical" evidence="7">
    <location>
        <begin position="1256"/>
        <end position="1277"/>
    </location>
</feature>
<feature type="transmembrane region" description="Helical" evidence="7">
    <location>
        <begin position="1422"/>
        <end position="1441"/>
    </location>
</feature>
<dbReference type="InterPro" id="IPR003697">
    <property type="entry name" value="Maf-like"/>
</dbReference>
<feature type="region of interest" description="Disordered" evidence="8">
    <location>
        <begin position="720"/>
        <end position="779"/>
    </location>
</feature>
<feature type="domain" description="Pecanex C-terminal" evidence="9">
    <location>
        <begin position="1893"/>
        <end position="2107"/>
    </location>
</feature>
<evidence type="ECO:0000256" key="5">
    <source>
        <dbReference type="ARBA" id="ARBA00022989"/>
    </source>
</evidence>
<keyword evidence="3 7" id="KW-0812">Transmembrane</keyword>
<dbReference type="InterPro" id="IPR029001">
    <property type="entry name" value="ITPase-like_fam"/>
</dbReference>
<organism evidence="10 11">
    <name type="scientific">Trichinella nativa</name>
    <dbReference type="NCBI Taxonomy" id="6335"/>
    <lineage>
        <taxon>Eukaryota</taxon>
        <taxon>Metazoa</taxon>
        <taxon>Ecdysozoa</taxon>
        <taxon>Nematoda</taxon>
        <taxon>Enoplea</taxon>
        <taxon>Dorylaimia</taxon>
        <taxon>Trichinellida</taxon>
        <taxon>Trichinellidae</taxon>
        <taxon>Trichinella</taxon>
    </lineage>
</organism>
<feature type="compositionally biased region" description="Polar residues" evidence="8">
    <location>
        <begin position="2245"/>
        <end position="2262"/>
    </location>
</feature>
<evidence type="ECO:0000259" key="9">
    <source>
        <dbReference type="Pfam" id="PF05041"/>
    </source>
</evidence>
<dbReference type="Pfam" id="PF05041">
    <property type="entry name" value="Pecanex_C"/>
    <property type="match status" value="1"/>
</dbReference>
<feature type="compositionally biased region" description="Low complexity" evidence="8">
    <location>
        <begin position="904"/>
        <end position="927"/>
    </location>
</feature>
<evidence type="ECO:0000256" key="3">
    <source>
        <dbReference type="ARBA" id="ARBA00022692"/>
    </source>
</evidence>
<feature type="region of interest" description="Disordered" evidence="8">
    <location>
        <begin position="2244"/>
        <end position="2270"/>
    </location>
</feature>
<dbReference type="EMBL" id="LVZM01005962">
    <property type="protein sequence ID" value="OUC46763.1"/>
    <property type="molecule type" value="Genomic_DNA"/>
</dbReference>
<feature type="compositionally biased region" description="Low complexity" evidence="8">
    <location>
        <begin position="756"/>
        <end position="776"/>
    </location>
</feature>
<proteinExistence type="inferred from homology"/>
<name>A0A1Y3ENR2_9BILA</name>
<reference evidence="10 11" key="1">
    <citation type="submission" date="2015-04" db="EMBL/GenBank/DDBJ databases">
        <title>Draft genome of the roundworm Trichinella nativa.</title>
        <authorList>
            <person name="Mitreva M."/>
        </authorList>
    </citation>
    <scope>NUCLEOTIDE SEQUENCE [LARGE SCALE GENOMIC DNA]</scope>
    <source>
        <strain evidence="10 11">ISS45</strain>
    </source>
</reference>
<comment type="similarity">
    <text evidence="2 7">Belongs to the pecanex family.</text>
</comment>